<sequence length="149" mass="14855">AAAVAGSTPSGAYNSAASGLQLNAKGGAYASASLSAYSNSIVSSPTYFAFAKGAGLMGEAGPEAIMPLTRSADGSLGVRVVGSQSPAAGNGITQHITQHFTISGNGDAALKQAMLEAARLGANDGAKQARQDLLQDFSNRGQARRLLGV</sequence>
<proteinExistence type="predicted"/>
<dbReference type="Proteomes" id="UP000298196">
    <property type="component" value="Unassembled WGS sequence"/>
</dbReference>
<evidence type="ECO:0000313" key="1">
    <source>
        <dbReference type="EMBL" id="TGD50126.1"/>
    </source>
</evidence>
<organism evidence="1 2">
    <name type="scientific">Salmonella enterica subsp. enterica serovar Poona</name>
    <dbReference type="NCBI Taxonomy" id="436295"/>
    <lineage>
        <taxon>Bacteria</taxon>
        <taxon>Pseudomonadati</taxon>
        <taxon>Pseudomonadota</taxon>
        <taxon>Gammaproteobacteria</taxon>
        <taxon>Enterobacterales</taxon>
        <taxon>Enterobacteriaceae</taxon>
        <taxon>Salmonella</taxon>
    </lineage>
</organism>
<protein>
    <submittedName>
        <fullName evidence="1">Phage tail tape measure protein</fullName>
    </submittedName>
</protein>
<dbReference type="AlphaFoldDB" id="A0A4Z0L0W5"/>
<gene>
    <name evidence="1" type="ORF">C9F07_24990</name>
</gene>
<feature type="non-terminal residue" evidence="1">
    <location>
        <position position="1"/>
    </location>
</feature>
<comment type="caution">
    <text evidence="1">The sequence shown here is derived from an EMBL/GenBank/DDBJ whole genome shotgun (WGS) entry which is preliminary data.</text>
</comment>
<keyword evidence="2" id="KW-1185">Reference proteome</keyword>
<accession>A0A4Z0L0W5</accession>
<reference evidence="1 2" key="1">
    <citation type="submission" date="2018-03" db="EMBL/GenBank/DDBJ databases">
        <title>Non-Typhoidal Salmonella genome sequencing and assembly.</title>
        <authorList>
            <person name="Matchawe C."/>
        </authorList>
    </citation>
    <scope>NUCLEOTIDE SEQUENCE [LARGE SCALE GENOMIC DNA]</scope>
    <source>
        <strain evidence="1 2">22sa</strain>
    </source>
</reference>
<name>A0A4Z0L0W5_SALET</name>
<dbReference type="EMBL" id="PYKI01002520">
    <property type="protein sequence ID" value="TGD50126.1"/>
    <property type="molecule type" value="Genomic_DNA"/>
</dbReference>
<evidence type="ECO:0000313" key="2">
    <source>
        <dbReference type="Proteomes" id="UP000298196"/>
    </source>
</evidence>